<evidence type="ECO:0000256" key="6">
    <source>
        <dbReference type="SAM" id="SignalP"/>
    </source>
</evidence>
<reference evidence="7" key="1">
    <citation type="submission" date="2019-03" db="EMBL/GenBank/DDBJ databases">
        <authorList>
            <person name="Mank J."/>
            <person name="Almeida P."/>
        </authorList>
    </citation>
    <scope>NUCLEOTIDE SEQUENCE</scope>
    <source>
        <strain evidence="7">78183</strain>
    </source>
</reference>
<dbReference type="Pfam" id="PF02485">
    <property type="entry name" value="Branch"/>
    <property type="match status" value="1"/>
</dbReference>
<keyword evidence="4" id="KW-0472">Membrane</keyword>
<keyword evidence="5" id="KW-0325">Glycoprotein</keyword>
<dbReference type="PANTHER" id="PTHR31042:SF108">
    <property type="entry name" value="CORE-2_I-BRANCHING BETA-1,6-N-ACETYLGLUCOSAMINYLTRANSFERASE FAMILY PROTEIN"/>
    <property type="match status" value="1"/>
</dbReference>
<feature type="signal peptide" evidence="6">
    <location>
        <begin position="1"/>
        <end position="21"/>
    </location>
</feature>
<protein>
    <submittedName>
        <fullName evidence="7">Uncharacterized protein</fullName>
    </submittedName>
</protein>
<keyword evidence="2" id="KW-0328">Glycosyltransferase</keyword>
<keyword evidence="3" id="KW-0808">Transferase</keyword>
<evidence type="ECO:0000256" key="2">
    <source>
        <dbReference type="ARBA" id="ARBA00022676"/>
    </source>
</evidence>
<accession>A0A6N2LSC4</accession>
<comment type="subcellular location">
    <subcellularLocation>
        <location evidence="1">Membrane</location>
        <topology evidence="1">Single-pass type II membrane protein</topology>
    </subcellularLocation>
</comment>
<feature type="chain" id="PRO_5026695821" evidence="6">
    <location>
        <begin position="22"/>
        <end position="388"/>
    </location>
</feature>
<evidence type="ECO:0000256" key="4">
    <source>
        <dbReference type="ARBA" id="ARBA00023136"/>
    </source>
</evidence>
<dbReference type="GO" id="GO:0016020">
    <property type="term" value="C:membrane"/>
    <property type="evidence" value="ECO:0007669"/>
    <property type="project" value="UniProtKB-SubCell"/>
</dbReference>
<name>A0A6N2LSC4_SALVM</name>
<sequence length="388" mass="45084">MLSSPILYSFSLLLSFSLIYHFSPQILPLQNPQNPLVDELDDLTLFKKALRPSKTISHLSTKNPTPKIAFLFLTNSDLSFAPLWERFFRGYSNLYNVYVHADPFSKVSNPDGVFKDQFIPGKKTERGSPSLISAEKRLLARALFDDPFNLYFVLVSQHCVPLHSFRYMYNTLFGHNILEAFTSQSRHQSFIEILSQDPNLPDRYNARGINIMLPEIPFEKFRVGSQFFALAKRHALLVLKDRKLWRKFRLPCLNIESCYPEEHYFPTLLSMKDPRGCSQYTLTNVNWTDCFDGHPHLYQAEEVSPNLVNRLRLSNSSYSYFFARKFAPDCLQPLMEIADDLRNLNLLFPCNFVVVNEAVLKVYKCQILFLLKESLNFVWTPCEWSGVE</sequence>
<evidence type="ECO:0000256" key="5">
    <source>
        <dbReference type="ARBA" id="ARBA00023180"/>
    </source>
</evidence>
<dbReference type="AlphaFoldDB" id="A0A6N2LSC4"/>
<proteinExistence type="predicted"/>
<dbReference type="GO" id="GO:0016757">
    <property type="term" value="F:glycosyltransferase activity"/>
    <property type="evidence" value="ECO:0007669"/>
    <property type="project" value="UniProtKB-KW"/>
</dbReference>
<dbReference type="InterPro" id="IPR003406">
    <property type="entry name" value="Glyco_trans_14"/>
</dbReference>
<keyword evidence="6" id="KW-0732">Signal</keyword>
<evidence type="ECO:0000256" key="3">
    <source>
        <dbReference type="ARBA" id="ARBA00022679"/>
    </source>
</evidence>
<gene>
    <name evidence="7" type="ORF">SVIM_LOCUS262507</name>
</gene>
<dbReference type="EMBL" id="CAADRP010001596">
    <property type="protein sequence ID" value="VFU43117.1"/>
    <property type="molecule type" value="Genomic_DNA"/>
</dbReference>
<evidence type="ECO:0000256" key="1">
    <source>
        <dbReference type="ARBA" id="ARBA00004606"/>
    </source>
</evidence>
<dbReference type="InterPro" id="IPR044174">
    <property type="entry name" value="BC10-like"/>
</dbReference>
<evidence type="ECO:0000313" key="7">
    <source>
        <dbReference type="EMBL" id="VFU43117.1"/>
    </source>
</evidence>
<dbReference type="PANTHER" id="PTHR31042">
    <property type="entry name" value="CORE-2/I-BRANCHING BETA-1,6-N-ACETYLGLUCOSAMINYLTRANSFERASE FAMILY PROTEIN-RELATED"/>
    <property type="match status" value="1"/>
</dbReference>
<organism evidence="7">
    <name type="scientific">Salix viminalis</name>
    <name type="common">Common osier</name>
    <name type="synonym">Basket willow</name>
    <dbReference type="NCBI Taxonomy" id="40686"/>
    <lineage>
        <taxon>Eukaryota</taxon>
        <taxon>Viridiplantae</taxon>
        <taxon>Streptophyta</taxon>
        <taxon>Embryophyta</taxon>
        <taxon>Tracheophyta</taxon>
        <taxon>Spermatophyta</taxon>
        <taxon>Magnoliopsida</taxon>
        <taxon>eudicotyledons</taxon>
        <taxon>Gunneridae</taxon>
        <taxon>Pentapetalae</taxon>
        <taxon>rosids</taxon>
        <taxon>fabids</taxon>
        <taxon>Malpighiales</taxon>
        <taxon>Salicaceae</taxon>
        <taxon>Saliceae</taxon>
        <taxon>Salix</taxon>
    </lineage>
</organism>